<dbReference type="Proteomes" id="UP000837932">
    <property type="component" value="Unassembled WGS sequence"/>
</dbReference>
<reference evidence="2" key="1">
    <citation type="submission" date="2021-12" db="EMBL/GenBank/DDBJ databases">
        <authorList>
            <person name="Rodrigo-Torres L."/>
            <person name="Arahal R. D."/>
            <person name="Lucena T."/>
        </authorList>
    </citation>
    <scope>NUCLEOTIDE SEQUENCE</scope>
    <source>
        <strain evidence="2">CECT 8858</strain>
    </source>
</reference>
<sequence length="239" mass="25892">MKRSFVVIFTILLGVFGLSSCNTYNFIEGSGIVQTEYRRTAYFNRIELYFPAEVIVRQGPAKDIEIVAESNIINYVISRVSGNTLILDDYGRLRSINNVKVYIQVPDINAVYVSGSGKVISDNKIFSKNMSLRLSGSGLIDMALDVTNDLVANLSGSGLIFMEGDTYNGIYDVSGSGKIESFDMHADNSDVVISGSGRCETTALSNLDVSISGSGSVWFRGNPRISKSISGSGKVFNAN</sequence>
<organism evidence="2 3">
    <name type="scientific">Emticicia aquatica</name>
    <dbReference type="NCBI Taxonomy" id="1681835"/>
    <lineage>
        <taxon>Bacteria</taxon>
        <taxon>Pseudomonadati</taxon>
        <taxon>Bacteroidota</taxon>
        <taxon>Cytophagia</taxon>
        <taxon>Cytophagales</taxon>
        <taxon>Leadbetterellaceae</taxon>
        <taxon>Emticicia</taxon>
    </lineage>
</organism>
<evidence type="ECO:0000313" key="2">
    <source>
        <dbReference type="EMBL" id="CAH0994096.1"/>
    </source>
</evidence>
<dbReference type="PANTHER" id="PTHR39200">
    <property type="entry name" value="HYPOTHETICAL EXPORTED PROTEIN"/>
    <property type="match status" value="1"/>
</dbReference>
<keyword evidence="3" id="KW-1185">Reference proteome</keyword>
<dbReference type="RefSeq" id="WP_238803855.1">
    <property type="nucleotide sequence ID" value="NZ_CAKLPY010000001.1"/>
</dbReference>
<dbReference type="Pfam" id="PF10988">
    <property type="entry name" value="DUF2807"/>
    <property type="match status" value="1"/>
</dbReference>
<gene>
    <name evidence="2" type="ORF">EMA8858_00203</name>
</gene>
<dbReference type="InterPro" id="IPR021255">
    <property type="entry name" value="DUF2807"/>
</dbReference>
<feature type="domain" description="Putative auto-transporter adhesin head GIN" evidence="1">
    <location>
        <begin position="43"/>
        <end position="223"/>
    </location>
</feature>
<evidence type="ECO:0000313" key="3">
    <source>
        <dbReference type="Proteomes" id="UP000837932"/>
    </source>
</evidence>
<dbReference type="EMBL" id="CAKLPY010000001">
    <property type="protein sequence ID" value="CAH0994096.1"/>
    <property type="molecule type" value="Genomic_DNA"/>
</dbReference>
<dbReference type="Gene3D" id="2.160.20.120">
    <property type="match status" value="1"/>
</dbReference>
<name>A0ABM9AK68_9BACT</name>
<proteinExistence type="predicted"/>
<evidence type="ECO:0000259" key="1">
    <source>
        <dbReference type="Pfam" id="PF10988"/>
    </source>
</evidence>
<comment type="caution">
    <text evidence="2">The sequence shown here is derived from an EMBL/GenBank/DDBJ whole genome shotgun (WGS) entry which is preliminary data.</text>
</comment>
<protein>
    <recommendedName>
        <fullName evidence="1">Putative auto-transporter adhesin head GIN domain-containing protein</fullName>
    </recommendedName>
</protein>
<dbReference type="PROSITE" id="PS51257">
    <property type="entry name" value="PROKAR_LIPOPROTEIN"/>
    <property type="match status" value="1"/>
</dbReference>
<accession>A0ABM9AK68</accession>
<dbReference type="PANTHER" id="PTHR39200:SF1">
    <property type="entry name" value="AUTO-TRANSPORTER ADHESIN HEAD GIN DOMAIN-CONTAINING PROTEIN-RELATED"/>
    <property type="match status" value="1"/>
</dbReference>